<evidence type="ECO:0000313" key="3">
    <source>
        <dbReference type="Proteomes" id="UP000222542"/>
    </source>
</evidence>
<reference evidence="2 3" key="1">
    <citation type="journal article" date="2014" name="Nat. Genet.">
        <title>Genome sequence of the hot pepper provides insights into the evolution of pungency in Capsicum species.</title>
        <authorList>
            <person name="Kim S."/>
            <person name="Park M."/>
            <person name="Yeom S.I."/>
            <person name="Kim Y.M."/>
            <person name="Lee J.M."/>
            <person name="Lee H.A."/>
            <person name="Seo E."/>
            <person name="Choi J."/>
            <person name="Cheong K."/>
            <person name="Kim K.T."/>
            <person name="Jung K."/>
            <person name="Lee G.W."/>
            <person name="Oh S.K."/>
            <person name="Bae C."/>
            <person name="Kim S.B."/>
            <person name="Lee H.Y."/>
            <person name="Kim S.Y."/>
            <person name="Kim M.S."/>
            <person name="Kang B.C."/>
            <person name="Jo Y.D."/>
            <person name="Yang H.B."/>
            <person name="Jeong H.J."/>
            <person name="Kang W.H."/>
            <person name="Kwon J.K."/>
            <person name="Shin C."/>
            <person name="Lim J.Y."/>
            <person name="Park J.H."/>
            <person name="Huh J.H."/>
            <person name="Kim J.S."/>
            <person name="Kim B.D."/>
            <person name="Cohen O."/>
            <person name="Paran I."/>
            <person name="Suh M.C."/>
            <person name="Lee S.B."/>
            <person name="Kim Y.K."/>
            <person name="Shin Y."/>
            <person name="Noh S.J."/>
            <person name="Park J."/>
            <person name="Seo Y.S."/>
            <person name="Kwon S.Y."/>
            <person name="Kim H.A."/>
            <person name="Park J.M."/>
            <person name="Kim H.J."/>
            <person name="Choi S.B."/>
            <person name="Bosland P.W."/>
            <person name="Reeves G."/>
            <person name="Jo S.H."/>
            <person name="Lee B.W."/>
            <person name="Cho H.T."/>
            <person name="Choi H.S."/>
            <person name="Lee M.S."/>
            <person name="Yu Y."/>
            <person name="Do Choi Y."/>
            <person name="Park B.S."/>
            <person name="van Deynze A."/>
            <person name="Ashrafi H."/>
            <person name="Hill T."/>
            <person name="Kim W.T."/>
            <person name="Pai H.S."/>
            <person name="Ahn H.K."/>
            <person name="Yeam I."/>
            <person name="Giovannoni J.J."/>
            <person name="Rose J.K."/>
            <person name="Sorensen I."/>
            <person name="Lee S.J."/>
            <person name="Kim R.W."/>
            <person name="Choi I.Y."/>
            <person name="Choi B.S."/>
            <person name="Lim J.S."/>
            <person name="Lee Y.H."/>
            <person name="Choi D."/>
        </authorList>
    </citation>
    <scope>NUCLEOTIDE SEQUENCE [LARGE SCALE GENOMIC DNA]</scope>
    <source>
        <strain evidence="3">cv. CM334</strain>
    </source>
</reference>
<comment type="caution">
    <text evidence="2">The sequence shown here is derived from an EMBL/GenBank/DDBJ whole genome shotgun (WGS) entry which is preliminary data.</text>
</comment>
<protein>
    <submittedName>
        <fullName evidence="2">Uncharacterized protein</fullName>
    </submittedName>
</protein>
<gene>
    <name evidence="2" type="ORF">T459_04286</name>
</gene>
<dbReference type="STRING" id="4072.A0A2G3A4P4"/>
<feature type="region of interest" description="Disordered" evidence="1">
    <location>
        <begin position="54"/>
        <end position="79"/>
    </location>
</feature>
<reference evidence="2 3" key="2">
    <citation type="journal article" date="2017" name="Genome Biol.">
        <title>New reference genome sequences of hot pepper reveal the massive evolution of plant disease-resistance genes by retroduplication.</title>
        <authorList>
            <person name="Kim S."/>
            <person name="Park J."/>
            <person name="Yeom S.I."/>
            <person name="Kim Y.M."/>
            <person name="Seo E."/>
            <person name="Kim K.T."/>
            <person name="Kim M.S."/>
            <person name="Lee J.M."/>
            <person name="Cheong K."/>
            <person name="Shin H.S."/>
            <person name="Kim S.B."/>
            <person name="Han K."/>
            <person name="Lee J."/>
            <person name="Park M."/>
            <person name="Lee H.A."/>
            <person name="Lee H.Y."/>
            <person name="Lee Y."/>
            <person name="Oh S."/>
            <person name="Lee J.H."/>
            <person name="Choi E."/>
            <person name="Choi E."/>
            <person name="Lee S.E."/>
            <person name="Jeon J."/>
            <person name="Kim H."/>
            <person name="Choi G."/>
            <person name="Song H."/>
            <person name="Lee J."/>
            <person name="Lee S.C."/>
            <person name="Kwon J.K."/>
            <person name="Lee H.Y."/>
            <person name="Koo N."/>
            <person name="Hong Y."/>
            <person name="Kim R.W."/>
            <person name="Kang W.H."/>
            <person name="Huh J.H."/>
            <person name="Kang B.C."/>
            <person name="Yang T.J."/>
            <person name="Lee Y.H."/>
            <person name="Bennetzen J.L."/>
            <person name="Choi D."/>
        </authorList>
    </citation>
    <scope>NUCLEOTIDE SEQUENCE [LARGE SCALE GENOMIC DNA]</scope>
    <source>
        <strain evidence="3">cv. CM334</strain>
    </source>
</reference>
<evidence type="ECO:0000313" key="2">
    <source>
        <dbReference type="EMBL" id="PHT89173.1"/>
    </source>
</evidence>
<name>A0A2G3A4P4_CAPAN</name>
<dbReference type="AlphaFoldDB" id="A0A2G3A4P4"/>
<organism evidence="2 3">
    <name type="scientific">Capsicum annuum</name>
    <name type="common">Capsicum pepper</name>
    <dbReference type="NCBI Taxonomy" id="4072"/>
    <lineage>
        <taxon>Eukaryota</taxon>
        <taxon>Viridiplantae</taxon>
        <taxon>Streptophyta</taxon>
        <taxon>Embryophyta</taxon>
        <taxon>Tracheophyta</taxon>
        <taxon>Spermatophyta</taxon>
        <taxon>Magnoliopsida</taxon>
        <taxon>eudicotyledons</taxon>
        <taxon>Gunneridae</taxon>
        <taxon>Pentapetalae</taxon>
        <taxon>asterids</taxon>
        <taxon>lamiids</taxon>
        <taxon>Solanales</taxon>
        <taxon>Solanaceae</taxon>
        <taxon>Solanoideae</taxon>
        <taxon>Capsiceae</taxon>
        <taxon>Capsicum</taxon>
    </lineage>
</organism>
<feature type="compositionally biased region" description="Acidic residues" evidence="1">
    <location>
        <begin position="1"/>
        <end position="19"/>
    </location>
</feature>
<dbReference type="EMBL" id="AYRZ02000002">
    <property type="protein sequence ID" value="PHT89173.1"/>
    <property type="molecule type" value="Genomic_DNA"/>
</dbReference>
<accession>A0A2G3A4P4</accession>
<dbReference type="Proteomes" id="UP000222542">
    <property type="component" value="Unassembled WGS sequence"/>
</dbReference>
<proteinExistence type="predicted"/>
<sequence length="79" mass="9168">MNSDAIDDLIDNDKVEEETKDLTNQKMDPSKHVKVMQDFPRQSAQLDMKTEMNFDPGDDVIDNDKADKENDDLTNQLYF</sequence>
<keyword evidence="3" id="KW-1185">Reference proteome</keyword>
<evidence type="ECO:0000256" key="1">
    <source>
        <dbReference type="SAM" id="MobiDB-lite"/>
    </source>
</evidence>
<feature type="compositionally biased region" description="Basic and acidic residues" evidence="1">
    <location>
        <begin position="20"/>
        <end position="31"/>
    </location>
</feature>
<dbReference type="Gramene" id="PHT89173">
    <property type="protein sequence ID" value="PHT89173"/>
    <property type="gene ID" value="T459_04286"/>
</dbReference>
<feature type="region of interest" description="Disordered" evidence="1">
    <location>
        <begin position="1"/>
        <end position="32"/>
    </location>
</feature>
<dbReference type="Gene3D" id="6.10.140.1230">
    <property type="match status" value="1"/>
</dbReference>